<reference evidence="12" key="1">
    <citation type="journal article" date="2013" name="Environ. Microbiol.">
        <title>Microbiota from the distal guts of lean and obese adolescents exhibit partial functional redundancy besides clear differences in community structure.</title>
        <authorList>
            <person name="Ferrer M."/>
            <person name="Ruiz A."/>
            <person name="Lanza F."/>
            <person name="Haange S.B."/>
            <person name="Oberbach A."/>
            <person name="Till H."/>
            <person name="Bargiela R."/>
            <person name="Campoy C."/>
            <person name="Segura M.T."/>
            <person name="Richter M."/>
            <person name="von Bergen M."/>
            <person name="Seifert J."/>
            <person name="Suarez A."/>
        </authorList>
    </citation>
    <scope>NUCLEOTIDE SEQUENCE</scope>
</reference>
<keyword evidence="6 12" id="KW-0067">ATP-binding</keyword>
<dbReference type="EMBL" id="AJWY01002607">
    <property type="protein sequence ID" value="EKC77889.1"/>
    <property type="molecule type" value="Genomic_DNA"/>
</dbReference>
<comment type="subcellular location">
    <subcellularLocation>
        <location evidence="1">Cell membrane</location>
        <topology evidence="1">Multi-pass membrane protein</topology>
    </subcellularLocation>
</comment>
<dbReference type="InterPro" id="IPR003593">
    <property type="entry name" value="AAA+_ATPase"/>
</dbReference>
<evidence type="ECO:0000259" key="11">
    <source>
        <dbReference type="PROSITE" id="PS50929"/>
    </source>
</evidence>
<feature type="transmembrane region" description="Helical" evidence="9">
    <location>
        <begin position="48"/>
        <end position="66"/>
    </location>
</feature>
<dbReference type="AlphaFoldDB" id="K1UD06"/>
<evidence type="ECO:0000256" key="5">
    <source>
        <dbReference type="ARBA" id="ARBA00022741"/>
    </source>
</evidence>
<keyword evidence="3" id="KW-1003">Cell membrane</keyword>
<keyword evidence="2" id="KW-0813">Transport</keyword>
<name>K1UD06_9ZZZZ</name>
<dbReference type="Gene3D" id="1.20.1560.10">
    <property type="entry name" value="ABC transporter type 1, transmembrane domain"/>
    <property type="match status" value="1"/>
</dbReference>
<evidence type="ECO:0000256" key="4">
    <source>
        <dbReference type="ARBA" id="ARBA00022692"/>
    </source>
</evidence>
<evidence type="ECO:0000313" key="12">
    <source>
        <dbReference type="EMBL" id="EKC77889.1"/>
    </source>
</evidence>
<feature type="non-terminal residue" evidence="12">
    <location>
        <position position="334"/>
    </location>
</feature>
<keyword evidence="7 9" id="KW-1133">Transmembrane helix</keyword>
<dbReference type="GO" id="GO:0016887">
    <property type="term" value="F:ATP hydrolysis activity"/>
    <property type="evidence" value="ECO:0007669"/>
    <property type="project" value="InterPro"/>
</dbReference>
<dbReference type="SUPFAM" id="SSF90123">
    <property type="entry name" value="ABC transporter transmembrane region"/>
    <property type="match status" value="1"/>
</dbReference>
<keyword evidence="4 9" id="KW-0812">Transmembrane</keyword>
<dbReference type="SUPFAM" id="SSF52540">
    <property type="entry name" value="P-loop containing nucleoside triphosphate hydrolases"/>
    <property type="match status" value="1"/>
</dbReference>
<gene>
    <name evidence="12" type="ORF">LEA_03933</name>
</gene>
<protein>
    <submittedName>
        <fullName evidence="12">ABC transporter, permease/ATP-binding protein</fullName>
    </submittedName>
</protein>
<dbReference type="SMART" id="SM00382">
    <property type="entry name" value="AAA"/>
    <property type="match status" value="1"/>
</dbReference>
<dbReference type="PANTHER" id="PTHR24221">
    <property type="entry name" value="ATP-BINDING CASSETTE SUB-FAMILY B"/>
    <property type="match status" value="1"/>
</dbReference>
<evidence type="ECO:0000256" key="9">
    <source>
        <dbReference type="SAM" id="Phobius"/>
    </source>
</evidence>
<dbReference type="PROSITE" id="PS50893">
    <property type="entry name" value="ABC_TRANSPORTER_2"/>
    <property type="match status" value="1"/>
</dbReference>
<dbReference type="InterPro" id="IPR036640">
    <property type="entry name" value="ABC1_TM_sf"/>
</dbReference>
<dbReference type="Pfam" id="PF00005">
    <property type="entry name" value="ABC_tran"/>
    <property type="match status" value="1"/>
</dbReference>
<dbReference type="FunFam" id="3.40.50.300:FF:000221">
    <property type="entry name" value="Multidrug ABC transporter ATP-binding protein"/>
    <property type="match status" value="1"/>
</dbReference>
<feature type="domain" description="ABC transporter" evidence="10">
    <location>
        <begin position="137"/>
        <end position="334"/>
    </location>
</feature>
<dbReference type="GO" id="GO:0005524">
    <property type="term" value="F:ATP binding"/>
    <property type="evidence" value="ECO:0007669"/>
    <property type="project" value="UniProtKB-KW"/>
</dbReference>
<keyword evidence="5" id="KW-0547">Nucleotide-binding</keyword>
<dbReference type="GO" id="GO:0034040">
    <property type="term" value="F:ATPase-coupled lipid transmembrane transporter activity"/>
    <property type="evidence" value="ECO:0007669"/>
    <property type="project" value="TreeGrafter"/>
</dbReference>
<dbReference type="Gene3D" id="3.40.50.300">
    <property type="entry name" value="P-loop containing nucleotide triphosphate hydrolases"/>
    <property type="match status" value="1"/>
</dbReference>
<feature type="non-terminal residue" evidence="12">
    <location>
        <position position="1"/>
    </location>
</feature>
<dbReference type="PANTHER" id="PTHR24221:SF397">
    <property type="entry name" value="ABC TRANSPORTER, ATP-BINDING TRANSMEMBRANE PROTEIN"/>
    <property type="match status" value="1"/>
</dbReference>
<comment type="caution">
    <text evidence="12">The sequence shown here is derived from an EMBL/GenBank/DDBJ whole genome shotgun (WGS) entry which is preliminary data.</text>
</comment>
<sequence>FAEGIGVIKSYNLLGEKSDELTENFKKSRDVNTKFEQKMTPWTTGLNILYGVGIAAIFGLSVFLHQEGVLSLAYLLGVLLFVFDLFGPLKALYGEATRLTVMNAALDRIEAVLDEPELSDNGKQHIPAQAQPGQPEVLFNDVTFAYQDKEVLHHISFAMKKNSMTALVGPSGSGKSTIANLLARLWDVKSGNVTIRGVDIRNVPLSELMDQISMVFQRVYLFQDTIYNNIIMGKPDATEEEVYEAARKARCYDFIMALPDGFQTVVGEGGATLSGGEKQRISIAHCILKDAPIVILDEATASVDTDNESYIQEAISELVKGKTLLVIAHRLNTI</sequence>
<feature type="domain" description="ABC transmembrane type-1" evidence="11">
    <location>
        <begin position="1"/>
        <end position="92"/>
    </location>
</feature>
<dbReference type="GO" id="GO:0140359">
    <property type="term" value="F:ABC-type transporter activity"/>
    <property type="evidence" value="ECO:0007669"/>
    <property type="project" value="InterPro"/>
</dbReference>
<keyword evidence="8 9" id="KW-0472">Membrane</keyword>
<evidence type="ECO:0000256" key="8">
    <source>
        <dbReference type="ARBA" id="ARBA00023136"/>
    </source>
</evidence>
<evidence type="ECO:0000256" key="7">
    <source>
        <dbReference type="ARBA" id="ARBA00022989"/>
    </source>
</evidence>
<evidence type="ECO:0000256" key="2">
    <source>
        <dbReference type="ARBA" id="ARBA00022448"/>
    </source>
</evidence>
<dbReference type="InterPro" id="IPR039421">
    <property type="entry name" value="Type_1_exporter"/>
</dbReference>
<dbReference type="InterPro" id="IPR011527">
    <property type="entry name" value="ABC1_TM_dom"/>
</dbReference>
<dbReference type="GO" id="GO:0005886">
    <property type="term" value="C:plasma membrane"/>
    <property type="evidence" value="ECO:0007669"/>
    <property type="project" value="UniProtKB-SubCell"/>
</dbReference>
<proteinExistence type="predicted"/>
<evidence type="ECO:0000256" key="3">
    <source>
        <dbReference type="ARBA" id="ARBA00022475"/>
    </source>
</evidence>
<feature type="transmembrane region" description="Helical" evidence="9">
    <location>
        <begin position="72"/>
        <end position="93"/>
    </location>
</feature>
<organism evidence="12">
    <name type="scientific">human gut metagenome</name>
    <dbReference type="NCBI Taxonomy" id="408170"/>
    <lineage>
        <taxon>unclassified sequences</taxon>
        <taxon>metagenomes</taxon>
        <taxon>organismal metagenomes</taxon>
    </lineage>
</organism>
<dbReference type="InterPro" id="IPR003439">
    <property type="entry name" value="ABC_transporter-like_ATP-bd"/>
</dbReference>
<evidence type="ECO:0000256" key="1">
    <source>
        <dbReference type="ARBA" id="ARBA00004651"/>
    </source>
</evidence>
<accession>K1UD06</accession>
<evidence type="ECO:0000259" key="10">
    <source>
        <dbReference type="PROSITE" id="PS50893"/>
    </source>
</evidence>
<dbReference type="InterPro" id="IPR027417">
    <property type="entry name" value="P-loop_NTPase"/>
</dbReference>
<dbReference type="PROSITE" id="PS50929">
    <property type="entry name" value="ABC_TM1F"/>
    <property type="match status" value="1"/>
</dbReference>
<evidence type="ECO:0000256" key="6">
    <source>
        <dbReference type="ARBA" id="ARBA00022840"/>
    </source>
</evidence>